<evidence type="ECO:0000313" key="2">
    <source>
        <dbReference type="RefSeq" id="XP_018824927.1"/>
    </source>
</evidence>
<dbReference type="GO" id="GO:0004523">
    <property type="term" value="F:RNA-DNA hybrid ribonuclease activity"/>
    <property type="evidence" value="ECO:0007669"/>
    <property type="project" value="InterPro"/>
</dbReference>
<dbReference type="RefSeq" id="XP_018824927.1">
    <property type="nucleotide sequence ID" value="XM_018969382.1"/>
</dbReference>
<evidence type="ECO:0000313" key="1">
    <source>
        <dbReference type="Proteomes" id="UP000235220"/>
    </source>
</evidence>
<dbReference type="KEGG" id="jre:108994248"/>
<dbReference type="Gramene" id="Jr03_17160_p1">
    <property type="protein sequence ID" value="cds.Jr03_17160_p1"/>
    <property type="gene ID" value="Jr03_17160"/>
</dbReference>
<dbReference type="PROSITE" id="PS50879">
    <property type="entry name" value="RNASE_H_1"/>
    <property type="match status" value="1"/>
</dbReference>
<dbReference type="Pfam" id="PF13456">
    <property type="entry name" value="RVT_3"/>
    <property type="match status" value="1"/>
</dbReference>
<accession>A0A2I4EZV2</accession>
<dbReference type="InterPro" id="IPR036397">
    <property type="entry name" value="RNaseH_sf"/>
</dbReference>
<sequence length="105" mass="11418">MDISVSIPKVKKVSVVKWSPPSQNWVNLNMNDSLGNHGPAGAGGVIRDAGGQMCAAYFVFLGQGSNNFAELSGSMEGVRRCYHLGFYQVDIKTDSQILVNWIKRG</sequence>
<protein>
    <submittedName>
        <fullName evidence="2">Uncharacterized protein LOC108994248</fullName>
    </submittedName>
</protein>
<dbReference type="PANTHER" id="PTHR47723">
    <property type="entry name" value="OS05G0353850 PROTEIN"/>
    <property type="match status" value="1"/>
</dbReference>
<dbReference type="AlphaFoldDB" id="A0A2I4EZV2"/>
<dbReference type="OrthoDB" id="1752183at2759"/>
<dbReference type="SUPFAM" id="SSF53098">
    <property type="entry name" value="Ribonuclease H-like"/>
    <property type="match status" value="1"/>
</dbReference>
<dbReference type="PANTHER" id="PTHR47723:SF19">
    <property type="entry name" value="POLYNUCLEOTIDYL TRANSFERASE, RIBONUCLEASE H-LIKE SUPERFAMILY PROTEIN"/>
    <property type="match status" value="1"/>
</dbReference>
<dbReference type="InterPro" id="IPR053151">
    <property type="entry name" value="RNase_H-like"/>
</dbReference>
<dbReference type="InterPro" id="IPR012337">
    <property type="entry name" value="RNaseH-like_sf"/>
</dbReference>
<keyword evidence="1" id="KW-1185">Reference proteome</keyword>
<organism evidence="1 2">
    <name type="scientific">Juglans regia</name>
    <name type="common">English walnut</name>
    <dbReference type="NCBI Taxonomy" id="51240"/>
    <lineage>
        <taxon>Eukaryota</taxon>
        <taxon>Viridiplantae</taxon>
        <taxon>Streptophyta</taxon>
        <taxon>Embryophyta</taxon>
        <taxon>Tracheophyta</taxon>
        <taxon>Spermatophyta</taxon>
        <taxon>Magnoliopsida</taxon>
        <taxon>eudicotyledons</taxon>
        <taxon>Gunneridae</taxon>
        <taxon>Pentapetalae</taxon>
        <taxon>rosids</taxon>
        <taxon>fabids</taxon>
        <taxon>Fagales</taxon>
        <taxon>Juglandaceae</taxon>
        <taxon>Juglans</taxon>
    </lineage>
</organism>
<dbReference type="GO" id="GO:0003676">
    <property type="term" value="F:nucleic acid binding"/>
    <property type="evidence" value="ECO:0007669"/>
    <property type="project" value="InterPro"/>
</dbReference>
<dbReference type="GeneID" id="108994248"/>
<dbReference type="Gene3D" id="3.30.420.10">
    <property type="entry name" value="Ribonuclease H-like superfamily/Ribonuclease H"/>
    <property type="match status" value="1"/>
</dbReference>
<dbReference type="Proteomes" id="UP000235220">
    <property type="component" value="Chromosome 3"/>
</dbReference>
<name>A0A2I4EZV2_JUGRE</name>
<proteinExistence type="predicted"/>
<reference evidence="2" key="1">
    <citation type="submission" date="2025-08" db="UniProtKB">
        <authorList>
            <consortium name="RefSeq"/>
        </authorList>
    </citation>
    <scope>IDENTIFICATION</scope>
    <source>
        <tissue evidence="2">Leaves</tissue>
    </source>
</reference>
<gene>
    <name evidence="2" type="primary">LOC108994248</name>
</gene>
<dbReference type="InterPro" id="IPR002156">
    <property type="entry name" value="RNaseH_domain"/>
</dbReference>